<feature type="region of interest" description="Disordered" evidence="1">
    <location>
        <begin position="684"/>
        <end position="703"/>
    </location>
</feature>
<dbReference type="EMBL" id="JAUTDP010000017">
    <property type="protein sequence ID" value="KAK3388241.1"/>
    <property type="molecule type" value="Genomic_DNA"/>
</dbReference>
<feature type="compositionally biased region" description="Polar residues" evidence="1">
    <location>
        <begin position="25"/>
        <end position="35"/>
    </location>
</feature>
<feature type="region of interest" description="Disordered" evidence="1">
    <location>
        <begin position="724"/>
        <end position="941"/>
    </location>
</feature>
<comment type="caution">
    <text evidence="2">The sequence shown here is derived from an EMBL/GenBank/DDBJ whole genome shotgun (WGS) entry which is preliminary data.</text>
</comment>
<feature type="compositionally biased region" description="Acidic residues" evidence="1">
    <location>
        <begin position="768"/>
        <end position="777"/>
    </location>
</feature>
<reference evidence="2" key="2">
    <citation type="submission" date="2023-07" db="EMBL/GenBank/DDBJ databases">
        <authorList>
            <consortium name="Lawrence Berkeley National Laboratory"/>
            <person name="Haridas S."/>
            <person name="Hensen N."/>
            <person name="Bonometti L."/>
            <person name="Westerberg I."/>
            <person name="Brannstrom I.O."/>
            <person name="Guillou S."/>
            <person name="Cros-Aarteil S."/>
            <person name="Calhoun S."/>
            <person name="Kuo A."/>
            <person name="Mondo S."/>
            <person name="Pangilinan J."/>
            <person name="Riley R."/>
            <person name="LaButti K."/>
            <person name="Andreopoulos B."/>
            <person name="Lipzen A."/>
            <person name="Chen C."/>
            <person name="Yanf M."/>
            <person name="Daum C."/>
            <person name="Ng V."/>
            <person name="Clum A."/>
            <person name="Steindorff A."/>
            <person name="Ohm R."/>
            <person name="Martin F."/>
            <person name="Silar P."/>
            <person name="Natvig D."/>
            <person name="Lalanne C."/>
            <person name="Gautier V."/>
            <person name="Ament-velasquez S.L."/>
            <person name="Kruys A."/>
            <person name="Hutchinson M.I."/>
            <person name="Powell A.J."/>
            <person name="Barry K."/>
            <person name="Miller A.N."/>
            <person name="Grigoriev I.V."/>
            <person name="Debuchy R."/>
            <person name="Gladieux P."/>
            <person name="Thoren M.H."/>
            <person name="Johannesson H."/>
        </authorList>
    </citation>
    <scope>NUCLEOTIDE SEQUENCE</scope>
    <source>
        <strain evidence="2">FGSC 1904</strain>
    </source>
</reference>
<feature type="compositionally biased region" description="Polar residues" evidence="1">
    <location>
        <begin position="87"/>
        <end position="104"/>
    </location>
</feature>
<dbReference type="Proteomes" id="UP001281003">
    <property type="component" value="Unassembled WGS sequence"/>
</dbReference>
<accession>A0AAE0NV31</accession>
<feature type="compositionally biased region" description="Basic residues" evidence="1">
    <location>
        <begin position="824"/>
        <end position="843"/>
    </location>
</feature>
<organism evidence="2 3">
    <name type="scientific">Sordaria brevicollis</name>
    <dbReference type="NCBI Taxonomy" id="83679"/>
    <lineage>
        <taxon>Eukaryota</taxon>
        <taxon>Fungi</taxon>
        <taxon>Dikarya</taxon>
        <taxon>Ascomycota</taxon>
        <taxon>Pezizomycotina</taxon>
        <taxon>Sordariomycetes</taxon>
        <taxon>Sordariomycetidae</taxon>
        <taxon>Sordariales</taxon>
        <taxon>Sordariaceae</taxon>
        <taxon>Sordaria</taxon>
    </lineage>
</organism>
<evidence type="ECO:0000313" key="3">
    <source>
        <dbReference type="Proteomes" id="UP001281003"/>
    </source>
</evidence>
<feature type="region of interest" description="Disordered" evidence="1">
    <location>
        <begin position="54"/>
        <end position="119"/>
    </location>
</feature>
<name>A0AAE0NV31_SORBR</name>
<feature type="compositionally biased region" description="Low complexity" evidence="1">
    <location>
        <begin position="884"/>
        <end position="907"/>
    </location>
</feature>
<dbReference type="AlphaFoldDB" id="A0AAE0NV31"/>
<feature type="compositionally biased region" description="Low complexity" evidence="1">
    <location>
        <begin position="915"/>
        <end position="927"/>
    </location>
</feature>
<feature type="compositionally biased region" description="Low complexity" evidence="1">
    <location>
        <begin position="739"/>
        <end position="764"/>
    </location>
</feature>
<feature type="compositionally biased region" description="Basic and acidic residues" evidence="1">
    <location>
        <begin position="851"/>
        <end position="862"/>
    </location>
</feature>
<keyword evidence="3" id="KW-1185">Reference proteome</keyword>
<protein>
    <submittedName>
        <fullName evidence="2">Uncharacterized protein</fullName>
    </submittedName>
</protein>
<proteinExistence type="predicted"/>
<evidence type="ECO:0000256" key="1">
    <source>
        <dbReference type="SAM" id="MobiDB-lite"/>
    </source>
</evidence>
<sequence length="941" mass="103750">MDYSPPTSPQPAGLFPKRKPPHLTGTAQEQSQPWTATRCHRLLRPLLAHLGALKKEKARRSGVSESTDDIDGPSNRSPGKRRGRAGSKQTTYSRKTSTRATSPTPEEPRRQRVGRRPVQENAVPISYLGHTTNDYVESSPARPIVFARAPTETSGVYDRAGSARCVHRGCNIEAGRCMLESSMRTFREELDRDMFSICESILRALDALLRATCPPESQPSGSSKSFLAMCLRKIPDYIADLEYWEKKDAEVNKTKSVIQDSKVSFDIYSELESLGALGGWKHLRIVVRAHGLKIIQGAIRDGLIEDRVVTTVIGLCMMYLPFVESMELINTFVSRQYPPPDPFVRDGLTLKAPGLHPLWAFGLDNAKPKRFMIGKLADLFADGSLPAEWLLINASKTICFNAIVKLAYGPGQDCVDFLVTMVNVLSPLMVEGRRKKRPAPTSCSSTDIESPERAQRVLAEYMGLLVTLVIPQSYDHDTAMAEMAQSDRSTLSHRVRYIFRTYLLHVGKTAGRPSLGVYLISLCDFLAFGTKSSASIFTSAWIEARNSQNSRRSSQQYSITLAVLATMVRWFCAGVAMSSAHTYITRVCKMIEPLWTLGNLSCQPFENLEVDLAFEVALKTNDLQDLAYAEKLWEEKKSTAHPLVTRKVQPCQEAREGSEGNSLAGFKWDDALSEWVTIESPGLSMGEIEGGRRTTRSSTGRLPTMGAIQRYLPTPAATPATVAFASTSMPVPNNKEPTRGSSTRLLRSGSTSTSTLATVHNTDSNTDEKDDEDDDASSETSNTSQTDNDDAGVASNSDWNSDFKTSNVGGRNVTRPHQQIQPRPRTHLLYKQRRLAGKRKPSHLAREDEEGGQKESSDHDNANDDSGNFTRRPLPQTKRLRTRASSASSTIAVSANASASGRRSGGISRRRSSLRRSTGSSTGNGRAIIDRDEETSEDELG</sequence>
<feature type="compositionally biased region" description="Acidic residues" evidence="1">
    <location>
        <begin position="931"/>
        <end position="941"/>
    </location>
</feature>
<gene>
    <name evidence="2" type="ORF">B0T20DRAFT_108332</name>
</gene>
<feature type="compositionally biased region" description="Polar residues" evidence="1">
    <location>
        <begin position="794"/>
        <end position="821"/>
    </location>
</feature>
<evidence type="ECO:0000313" key="2">
    <source>
        <dbReference type="EMBL" id="KAK3388241.1"/>
    </source>
</evidence>
<feature type="region of interest" description="Disordered" evidence="1">
    <location>
        <begin position="1"/>
        <end position="37"/>
    </location>
</feature>
<reference evidence="2" key="1">
    <citation type="journal article" date="2023" name="Mol. Phylogenet. Evol.">
        <title>Genome-scale phylogeny and comparative genomics of the fungal order Sordariales.</title>
        <authorList>
            <person name="Hensen N."/>
            <person name="Bonometti L."/>
            <person name="Westerberg I."/>
            <person name="Brannstrom I.O."/>
            <person name="Guillou S."/>
            <person name="Cros-Aarteil S."/>
            <person name="Calhoun S."/>
            <person name="Haridas S."/>
            <person name="Kuo A."/>
            <person name="Mondo S."/>
            <person name="Pangilinan J."/>
            <person name="Riley R."/>
            <person name="LaButti K."/>
            <person name="Andreopoulos B."/>
            <person name="Lipzen A."/>
            <person name="Chen C."/>
            <person name="Yan M."/>
            <person name="Daum C."/>
            <person name="Ng V."/>
            <person name="Clum A."/>
            <person name="Steindorff A."/>
            <person name="Ohm R.A."/>
            <person name="Martin F."/>
            <person name="Silar P."/>
            <person name="Natvig D.O."/>
            <person name="Lalanne C."/>
            <person name="Gautier V."/>
            <person name="Ament-Velasquez S.L."/>
            <person name="Kruys A."/>
            <person name="Hutchinson M.I."/>
            <person name="Powell A.J."/>
            <person name="Barry K."/>
            <person name="Miller A.N."/>
            <person name="Grigoriev I.V."/>
            <person name="Debuchy R."/>
            <person name="Gladieux P."/>
            <person name="Hiltunen Thoren M."/>
            <person name="Johannesson H."/>
        </authorList>
    </citation>
    <scope>NUCLEOTIDE SEQUENCE</scope>
    <source>
        <strain evidence="2">FGSC 1904</strain>
    </source>
</reference>